<dbReference type="Proteomes" id="UP000499080">
    <property type="component" value="Unassembled WGS sequence"/>
</dbReference>
<dbReference type="EMBL" id="BGPR01075940">
    <property type="protein sequence ID" value="GBL58213.1"/>
    <property type="molecule type" value="Genomic_DNA"/>
</dbReference>
<dbReference type="AlphaFoldDB" id="A0A4Y1ZNR4"/>
<gene>
    <name evidence="1" type="ORF">AVEN_97257_1</name>
</gene>
<dbReference type="OrthoDB" id="6430165at2759"/>
<name>A0A4Y1ZNR4_ARAVE</name>
<keyword evidence="2" id="KW-1185">Reference proteome</keyword>
<proteinExistence type="predicted"/>
<comment type="caution">
    <text evidence="1">The sequence shown here is derived from an EMBL/GenBank/DDBJ whole genome shotgun (WGS) entry which is preliminary data.</text>
</comment>
<protein>
    <submittedName>
        <fullName evidence="1">Uncharacterized protein</fullName>
    </submittedName>
</protein>
<sequence length="241" mass="29099">MVYNKCSTSYGLIVKSAFNSIVVLRRKVPYCVQDFFLHLSRKKGLTLAPMSFSAIKQQFELEWGPRLRPCELEDYQRFLNGEVFEDEFDFPHGQLKRSKKYAENKYVQFCSAYREFQEESGFHFSFTERDVERYPLVWIEFEGLDGFQYKQYYFIVDNVKDLRRHTYFNSFKRSSTVKNQIQSWNDDRLIYHGQLMPLEKAYEKFLQQQHLKRDMKHLLCLNCIISRPLDEEETSEMETMH</sequence>
<reference evidence="1 2" key="1">
    <citation type="journal article" date="2019" name="Sci. Rep.">
        <title>Orb-weaving spider Araneus ventricosus genome elucidates the spidroin gene catalogue.</title>
        <authorList>
            <person name="Kono N."/>
            <person name="Nakamura H."/>
            <person name="Ohtoshi R."/>
            <person name="Moran D.A.P."/>
            <person name="Shinohara A."/>
            <person name="Yoshida Y."/>
            <person name="Fujiwara M."/>
            <person name="Mori M."/>
            <person name="Tomita M."/>
            <person name="Arakawa K."/>
        </authorList>
    </citation>
    <scope>NUCLEOTIDE SEQUENCE [LARGE SCALE GENOMIC DNA]</scope>
</reference>
<accession>A0A4Y1ZNR4</accession>
<evidence type="ECO:0000313" key="2">
    <source>
        <dbReference type="Proteomes" id="UP000499080"/>
    </source>
</evidence>
<evidence type="ECO:0000313" key="1">
    <source>
        <dbReference type="EMBL" id="GBL58213.1"/>
    </source>
</evidence>
<organism evidence="1 2">
    <name type="scientific">Araneus ventricosus</name>
    <name type="common">Orbweaver spider</name>
    <name type="synonym">Epeira ventricosa</name>
    <dbReference type="NCBI Taxonomy" id="182803"/>
    <lineage>
        <taxon>Eukaryota</taxon>
        <taxon>Metazoa</taxon>
        <taxon>Ecdysozoa</taxon>
        <taxon>Arthropoda</taxon>
        <taxon>Chelicerata</taxon>
        <taxon>Arachnida</taxon>
        <taxon>Araneae</taxon>
        <taxon>Araneomorphae</taxon>
        <taxon>Entelegynae</taxon>
        <taxon>Araneoidea</taxon>
        <taxon>Araneidae</taxon>
        <taxon>Araneus</taxon>
    </lineage>
</organism>